<evidence type="ECO:0000256" key="4">
    <source>
        <dbReference type="ARBA" id="ARBA00023242"/>
    </source>
</evidence>
<comment type="similarity">
    <text evidence="2">Belongs to the CDI family.</text>
</comment>
<evidence type="ECO:0000256" key="5">
    <source>
        <dbReference type="ARBA" id="ARBA00023306"/>
    </source>
</evidence>
<dbReference type="GO" id="GO:0005634">
    <property type="term" value="C:nucleus"/>
    <property type="evidence" value="ECO:0007669"/>
    <property type="project" value="UniProtKB-SubCell"/>
</dbReference>
<evidence type="ECO:0000256" key="1">
    <source>
        <dbReference type="ARBA" id="ARBA00004123"/>
    </source>
</evidence>
<keyword evidence="4" id="KW-0539">Nucleus</keyword>
<evidence type="ECO:0000259" key="6">
    <source>
        <dbReference type="Pfam" id="PF02234"/>
    </source>
</evidence>
<evidence type="ECO:0000256" key="2">
    <source>
        <dbReference type="ARBA" id="ARBA00006726"/>
    </source>
</evidence>
<keyword evidence="5" id="KW-0131">Cell cycle</keyword>
<dbReference type="InterPro" id="IPR003175">
    <property type="entry name" value="CDI_dom"/>
</dbReference>
<dbReference type="STRING" id="6689.A0A423TPW3"/>
<dbReference type="InterPro" id="IPR044898">
    <property type="entry name" value="CDI_dom_sf"/>
</dbReference>
<evidence type="ECO:0000313" key="7">
    <source>
        <dbReference type="EMBL" id="ROT78504.1"/>
    </source>
</evidence>
<feature type="domain" description="Cyclin-dependent kinase inhibitor" evidence="6">
    <location>
        <begin position="50"/>
        <end position="98"/>
    </location>
</feature>
<comment type="subcellular location">
    <subcellularLocation>
        <location evidence="1">Nucleus</location>
    </subcellularLocation>
</comment>
<comment type="caution">
    <text evidence="7">The sequence shown here is derived from an EMBL/GenBank/DDBJ whole genome shotgun (WGS) entry which is preliminary data.</text>
</comment>
<name>A0A423TPW3_PENVA</name>
<evidence type="ECO:0000313" key="8">
    <source>
        <dbReference type="Proteomes" id="UP000283509"/>
    </source>
</evidence>
<feature type="non-terminal residue" evidence="7">
    <location>
        <position position="123"/>
    </location>
</feature>
<dbReference type="GO" id="GO:0051726">
    <property type="term" value="P:regulation of cell cycle"/>
    <property type="evidence" value="ECO:0007669"/>
    <property type="project" value="InterPro"/>
</dbReference>
<sequence length="123" mass="13940">MGEMCVDDIVRDQVMALPSVLNYRIWSSGPRSAPPGLPVRRPQASRLRKNLFGPVDHSENLRFVREELEKIAKEDSERWNFDFKTEQPKEGRYEWVAVGEGAAKKSPAPQLTCLTANNVNVKS</sequence>
<evidence type="ECO:0000256" key="3">
    <source>
        <dbReference type="ARBA" id="ARBA00023013"/>
    </source>
</evidence>
<reference evidence="7 8" key="2">
    <citation type="submission" date="2019-01" db="EMBL/GenBank/DDBJ databases">
        <title>The decoding of complex shrimp genome reveals the adaptation for benthos swimmer, frequently molting mechanism and breeding impact on genome.</title>
        <authorList>
            <person name="Sun Y."/>
            <person name="Gao Y."/>
            <person name="Yu Y."/>
        </authorList>
    </citation>
    <scope>NUCLEOTIDE SEQUENCE [LARGE SCALE GENOMIC DNA]</scope>
    <source>
        <tissue evidence="7">Muscle</tissue>
    </source>
</reference>
<dbReference type="Proteomes" id="UP000283509">
    <property type="component" value="Unassembled WGS sequence"/>
</dbReference>
<dbReference type="Pfam" id="PF02234">
    <property type="entry name" value="CDI"/>
    <property type="match status" value="1"/>
</dbReference>
<proteinExistence type="inferred from homology"/>
<dbReference type="AlphaFoldDB" id="A0A423TPW3"/>
<reference evidence="7 8" key="1">
    <citation type="submission" date="2018-04" db="EMBL/GenBank/DDBJ databases">
        <authorList>
            <person name="Zhang X."/>
            <person name="Yuan J."/>
            <person name="Li F."/>
            <person name="Xiang J."/>
        </authorList>
    </citation>
    <scope>NUCLEOTIDE SEQUENCE [LARGE SCALE GENOMIC DNA]</scope>
    <source>
        <tissue evidence="7">Muscle</tissue>
    </source>
</reference>
<organism evidence="7 8">
    <name type="scientific">Penaeus vannamei</name>
    <name type="common">Whiteleg shrimp</name>
    <name type="synonym">Litopenaeus vannamei</name>
    <dbReference type="NCBI Taxonomy" id="6689"/>
    <lineage>
        <taxon>Eukaryota</taxon>
        <taxon>Metazoa</taxon>
        <taxon>Ecdysozoa</taxon>
        <taxon>Arthropoda</taxon>
        <taxon>Crustacea</taxon>
        <taxon>Multicrustacea</taxon>
        <taxon>Malacostraca</taxon>
        <taxon>Eumalacostraca</taxon>
        <taxon>Eucarida</taxon>
        <taxon>Decapoda</taxon>
        <taxon>Dendrobranchiata</taxon>
        <taxon>Penaeoidea</taxon>
        <taxon>Penaeidae</taxon>
        <taxon>Penaeus</taxon>
    </lineage>
</organism>
<gene>
    <name evidence="7" type="ORF">C7M84_002785</name>
</gene>
<dbReference type="PANTHER" id="PTHR10265">
    <property type="entry name" value="CYCLIN-DEPENDENT KINASE INHIBITOR 1"/>
    <property type="match status" value="1"/>
</dbReference>
<dbReference type="EMBL" id="QCYY01001371">
    <property type="protein sequence ID" value="ROT78504.1"/>
    <property type="molecule type" value="Genomic_DNA"/>
</dbReference>
<dbReference type="OrthoDB" id="9940972at2759"/>
<dbReference type="GO" id="GO:0004861">
    <property type="term" value="F:cyclin-dependent protein serine/threonine kinase inhibitor activity"/>
    <property type="evidence" value="ECO:0007669"/>
    <property type="project" value="InterPro"/>
</dbReference>
<keyword evidence="8" id="KW-1185">Reference proteome</keyword>
<keyword evidence="3" id="KW-0649">Protein kinase inhibitor</keyword>
<dbReference type="PANTHER" id="PTHR10265:SF45">
    <property type="entry name" value="DACAPO"/>
    <property type="match status" value="1"/>
</dbReference>
<protein>
    <recommendedName>
        <fullName evidence="6">Cyclin-dependent kinase inhibitor domain-containing protein</fullName>
    </recommendedName>
</protein>
<accession>A0A423TPW3</accession>
<dbReference type="Gene3D" id="4.10.365.10">
    <property type="entry name" value="p27"/>
    <property type="match status" value="1"/>
</dbReference>